<dbReference type="RefSeq" id="WP_256541218.1">
    <property type="nucleotide sequence ID" value="NZ_JANHOH010000011.1"/>
</dbReference>
<comment type="caution">
    <text evidence="1">The sequence shown here is derived from an EMBL/GenBank/DDBJ whole genome shotgun (WGS) entry which is preliminary data.</text>
</comment>
<organism evidence="1 2">
    <name type="scientific">Mucilaginibacter aquariorum</name>
    <dbReference type="NCBI Taxonomy" id="2967225"/>
    <lineage>
        <taxon>Bacteria</taxon>
        <taxon>Pseudomonadati</taxon>
        <taxon>Bacteroidota</taxon>
        <taxon>Sphingobacteriia</taxon>
        <taxon>Sphingobacteriales</taxon>
        <taxon>Sphingobacteriaceae</taxon>
        <taxon>Mucilaginibacter</taxon>
    </lineage>
</organism>
<evidence type="ECO:0000313" key="1">
    <source>
        <dbReference type="EMBL" id="MCQ6961050.1"/>
    </source>
</evidence>
<gene>
    <name evidence="1" type="ORF">NPE20_23950</name>
</gene>
<dbReference type="EMBL" id="JANHOH010000011">
    <property type="protein sequence ID" value="MCQ6961050.1"/>
    <property type="molecule type" value="Genomic_DNA"/>
</dbReference>
<sequence length="204" mass="22589">MSFQLNLAINPADLQTLIDEGQQIVLVKSTLLQTSLAWLCLPPSSNNCIQWDENYYIYAQMERVEIGTQIRMDYQSAVVPGLHNFRSFGSFFPGPNNNPQPNSYSIANQYIQQPYITVGLAQPVRLNGSLAMVNPMLAYVVFPNNTITFRTVNQVTIFVSNTITTSQLISNEISANALSIDFTTAPETNIVYDPVKGGFVLAGL</sequence>
<keyword evidence="2" id="KW-1185">Reference proteome</keyword>
<accession>A0ABT1T8V1</accession>
<reference evidence="1 2" key="1">
    <citation type="submission" date="2022-07" db="EMBL/GenBank/DDBJ databases">
        <title>Mucilaginibacter sp. JC4.</title>
        <authorList>
            <person name="Le V."/>
            <person name="Ko S.-R."/>
            <person name="Ahn C.-Y."/>
            <person name="Oh H.-M."/>
        </authorList>
    </citation>
    <scope>NUCLEOTIDE SEQUENCE [LARGE SCALE GENOMIC DNA]</scope>
    <source>
        <strain evidence="1 2">JC4</strain>
    </source>
</reference>
<proteinExistence type="predicted"/>
<name>A0ABT1T8V1_9SPHI</name>
<dbReference type="Proteomes" id="UP001204376">
    <property type="component" value="Unassembled WGS sequence"/>
</dbReference>
<protein>
    <submittedName>
        <fullName evidence="1">Uncharacterized protein</fullName>
    </submittedName>
</protein>
<evidence type="ECO:0000313" key="2">
    <source>
        <dbReference type="Proteomes" id="UP001204376"/>
    </source>
</evidence>